<sequence length="135" mass="15274">MTDSLFIDIPKDQYAPGSTIRGTILWALERSPQELSLSLGWWTEGRGDKDAKVVEELHWETTQTSGEESFELNLPQSPYSFDGHLISLKWALELSVKKGKETCTLNLQVSPGSSPIELPLVDHARRRKLFSFRSN</sequence>
<dbReference type="eggNOG" id="ENOG50331GI">
    <property type="taxonomic scope" value="Bacteria"/>
</dbReference>
<organism evidence="1 2">
    <name type="scientific">Coraliomargarita akajimensis (strain DSM 45221 / IAM 15411 / JCM 23193 / KCTC 12865 / 04OKA010-24)</name>
    <dbReference type="NCBI Taxonomy" id="583355"/>
    <lineage>
        <taxon>Bacteria</taxon>
        <taxon>Pseudomonadati</taxon>
        <taxon>Verrucomicrobiota</taxon>
        <taxon>Opitutia</taxon>
        <taxon>Puniceicoccales</taxon>
        <taxon>Coraliomargaritaceae</taxon>
        <taxon>Coraliomargarita</taxon>
    </lineage>
</organism>
<dbReference type="Proteomes" id="UP000000925">
    <property type="component" value="Chromosome"/>
</dbReference>
<protein>
    <recommendedName>
        <fullName evidence="3">Arrestin-like N-terminal domain-containing protein</fullName>
    </recommendedName>
</protein>
<reference evidence="1 2" key="1">
    <citation type="journal article" date="2010" name="Stand. Genomic Sci.">
        <title>Complete genome sequence of Coraliomargarita akajimensis type strain (04OKA010-24).</title>
        <authorList>
            <person name="Mavromatis K."/>
            <person name="Abt B."/>
            <person name="Brambilla E."/>
            <person name="Lapidus A."/>
            <person name="Copeland A."/>
            <person name="Deshpande S."/>
            <person name="Nolan M."/>
            <person name="Lucas S."/>
            <person name="Tice H."/>
            <person name="Cheng J.F."/>
            <person name="Han C."/>
            <person name="Detter J.C."/>
            <person name="Woyke T."/>
            <person name="Goodwin L."/>
            <person name="Pitluck S."/>
            <person name="Held B."/>
            <person name="Brettin T."/>
            <person name="Tapia R."/>
            <person name="Ivanova N."/>
            <person name="Mikhailova N."/>
            <person name="Pati A."/>
            <person name="Liolios K."/>
            <person name="Chen A."/>
            <person name="Palaniappan K."/>
            <person name="Land M."/>
            <person name="Hauser L."/>
            <person name="Chang Y.J."/>
            <person name="Jeffries C.D."/>
            <person name="Rohde M."/>
            <person name="Goker M."/>
            <person name="Bristow J."/>
            <person name="Eisen J.A."/>
            <person name="Markowitz V."/>
            <person name="Hugenholtz P."/>
            <person name="Klenk H.P."/>
            <person name="Kyrpides N.C."/>
        </authorList>
    </citation>
    <scope>NUCLEOTIDE SEQUENCE [LARGE SCALE GENOMIC DNA]</scope>
    <source>
        <strain evidence="2">DSM 45221 / IAM 15411 / JCM 23193 / KCTC 12865</strain>
    </source>
</reference>
<evidence type="ECO:0000313" key="2">
    <source>
        <dbReference type="Proteomes" id="UP000000925"/>
    </source>
</evidence>
<name>D5EQX7_CORAD</name>
<dbReference type="AlphaFoldDB" id="D5EQX7"/>
<accession>D5EQX7</accession>
<dbReference type="KEGG" id="caa:Caka_0948"/>
<dbReference type="OrthoDB" id="199519at2"/>
<proteinExistence type="predicted"/>
<dbReference type="STRING" id="583355.Caka_0948"/>
<gene>
    <name evidence="1" type="ordered locus">Caka_0948</name>
</gene>
<dbReference type="RefSeq" id="WP_013042694.1">
    <property type="nucleotide sequence ID" value="NC_014008.1"/>
</dbReference>
<dbReference type="HOGENOM" id="CLU_1915551_0_0_0"/>
<keyword evidence="2" id="KW-1185">Reference proteome</keyword>
<evidence type="ECO:0008006" key="3">
    <source>
        <dbReference type="Google" id="ProtNLM"/>
    </source>
</evidence>
<dbReference type="EMBL" id="CP001998">
    <property type="protein sequence ID" value="ADE53970.1"/>
    <property type="molecule type" value="Genomic_DNA"/>
</dbReference>
<evidence type="ECO:0000313" key="1">
    <source>
        <dbReference type="EMBL" id="ADE53970.1"/>
    </source>
</evidence>